<feature type="transmembrane region" description="Helical" evidence="7">
    <location>
        <begin position="164"/>
        <end position="188"/>
    </location>
</feature>
<dbReference type="InterPro" id="IPR036197">
    <property type="entry name" value="NarG-like_sf"/>
</dbReference>
<reference evidence="9" key="1">
    <citation type="journal article" date="2005" name="J. Bacteriol.">
        <title>Clustered genes related to sulfate respiration in uncultured prokaryotes support the theory of their concomitant horizontal transfer.</title>
        <authorList>
            <person name="Mussmann M."/>
            <person name="Richter M."/>
            <person name="Lombardot T."/>
            <person name="Meyerdierks A."/>
            <person name="Kuever J."/>
            <person name="Kube M."/>
            <person name="Glockner F.O."/>
            <person name="Amann R."/>
        </authorList>
    </citation>
    <scope>NUCLEOTIDE SEQUENCE</scope>
</reference>
<evidence type="ECO:0000259" key="8">
    <source>
        <dbReference type="Pfam" id="PF02665"/>
    </source>
</evidence>
<dbReference type="AlphaFoldDB" id="Q3IBL1"/>
<gene>
    <name evidence="9" type="primary">hmeC</name>
    <name evidence="9" type="ORF">39f70011</name>
</gene>
<evidence type="ECO:0000256" key="7">
    <source>
        <dbReference type="SAM" id="Phobius"/>
    </source>
</evidence>
<protein>
    <submittedName>
        <fullName evidence="9">Hdr-like menaquinol-oxidizing enzyme, subunit C</fullName>
    </submittedName>
</protein>
<feature type="transmembrane region" description="Helical" evidence="7">
    <location>
        <begin position="249"/>
        <end position="268"/>
    </location>
</feature>
<keyword evidence="3 7" id="KW-0812">Transmembrane</keyword>
<dbReference type="NCBIfam" id="NF038037">
    <property type="entry name" value="cytob_DsrM"/>
    <property type="match status" value="1"/>
</dbReference>
<comment type="subcellular location">
    <subcellularLocation>
        <location evidence="1">Cell membrane</location>
        <topology evidence="1">Multi-pass membrane protein</topology>
    </subcellularLocation>
</comment>
<dbReference type="Gene3D" id="1.20.950.20">
    <property type="entry name" value="Transmembrane di-heme cytochromes, Chain C"/>
    <property type="match status" value="1"/>
</dbReference>
<feature type="transmembrane region" description="Helical" evidence="7">
    <location>
        <begin position="33"/>
        <end position="51"/>
    </location>
</feature>
<evidence type="ECO:0000256" key="2">
    <source>
        <dbReference type="ARBA" id="ARBA00022475"/>
    </source>
</evidence>
<evidence type="ECO:0000256" key="3">
    <source>
        <dbReference type="ARBA" id="ARBA00022692"/>
    </source>
</evidence>
<accession>Q3IBL1</accession>
<evidence type="ECO:0000256" key="6">
    <source>
        <dbReference type="ARBA" id="ARBA00023136"/>
    </source>
</evidence>
<keyword evidence="6 7" id="KW-0472">Membrane</keyword>
<name>Q3IBL1_9BACT</name>
<organism evidence="9">
    <name type="scientific">uncultured sulfate-reducing bacterium</name>
    <dbReference type="NCBI Taxonomy" id="153939"/>
    <lineage>
        <taxon>Bacteria</taxon>
        <taxon>environmental samples</taxon>
    </lineage>
</organism>
<dbReference type="Pfam" id="PF02665">
    <property type="entry name" value="Nitrate_red_gam"/>
    <property type="match status" value="1"/>
</dbReference>
<dbReference type="InterPro" id="IPR023234">
    <property type="entry name" value="NarG-like_domain"/>
</dbReference>
<evidence type="ECO:0000313" key="9">
    <source>
        <dbReference type="EMBL" id="CAJ31169.1"/>
    </source>
</evidence>
<dbReference type="GO" id="GO:0005886">
    <property type="term" value="C:plasma membrane"/>
    <property type="evidence" value="ECO:0007669"/>
    <property type="project" value="UniProtKB-SubCell"/>
</dbReference>
<dbReference type="InterPro" id="IPR047660">
    <property type="entry name" value="DsrM"/>
</dbReference>
<keyword evidence="5" id="KW-0560">Oxidoreductase</keyword>
<evidence type="ECO:0000256" key="1">
    <source>
        <dbReference type="ARBA" id="ARBA00004651"/>
    </source>
</evidence>
<keyword evidence="2" id="KW-1003">Cell membrane</keyword>
<evidence type="ECO:0000256" key="5">
    <source>
        <dbReference type="ARBA" id="ARBA00023002"/>
    </source>
</evidence>
<sequence>MNALYAFVAIVVLFLIAYLGTVAAGLSSVFGIVVPYAAIALFLVGFTLRIVKWARSAVPFRITTTCGQQKSLKFIKSNNLENPHNLIGVIGRMALEVLVFRSLFRNTKAELKDNNRIVYGPDKWLWAGALAFHWSFLIVFLRHYRFFADPVPSFVLGLQSVDGIFQIGVPVVYLTSVILLASVTYLFFRRVMISQLRYISLVADYFALFMILAIAASGILMRHFYKVDIVRVKELAMGLVSFQPTVPEGIGFIFFLHLFFVSVLFAYFPFSKLMHLGGVFLSPTRNLVNNNRVTRHINPWNYDVKTHTYEEYEDEFREVMQEAGLPLEKPLEKVE</sequence>
<feature type="transmembrane region" description="Helical" evidence="7">
    <location>
        <begin position="200"/>
        <end position="221"/>
    </location>
</feature>
<dbReference type="GO" id="GO:0016491">
    <property type="term" value="F:oxidoreductase activity"/>
    <property type="evidence" value="ECO:0007669"/>
    <property type="project" value="UniProtKB-KW"/>
</dbReference>
<dbReference type="SUPFAM" id="SSF103501">
    <property type="entry name" value="Respiratory nitrate reductase 1 gamma chain"/>
    <property type="match status" value="1"/>
</dbReference>
<feature type="transmembrane region" description="Helical" evidence="7">
    <location>
        <begin position="6"/>
        <end position="26"/>
    </location>
</feature>
<proteinExistence type="predicted"/>
<dbReference type="EMBL" id="CT025835">
    <property type="protein sequence ID" value="CAJ31169.1"/>
    <property type="molecule type" value="Genomic_DNA"/>
</dbReference>
<keyword evidence="4 7" id="KW-1133">Transmembrane helix</keyword>
<evidence type="ECO:0000256" key="4">
    <source>
        <dbReference type="ARBA" id="ARBA00022989"/>
    </source>
</evidence>
<feature type="transmembrane region" description="Helical" evidence="7">
    <location>
        <begin position="124"/>
        <end position="144"/>
    </location>
</feature>
<feature type="domain" description="NarG-like" evidence="8">
    <location>
        <begin position="122"/>
        <end position="276"/>
    </location>
</feature>